<proteinExistence type="predicted"/>
<reference evidence="3" key="1">
    <citation type="submission" date="2023-05" db="EMBL/GenBank/DDBJ databases">
        <title>Nepenthes gracilis genome sequencing.</title>
        <authorList>
            <person name="Fukushima K."/>
        </authorList>
    </citation>
    <scope>NUCLEOTIDE SEQUENCE</scope>
    <source>
        <strain evidence="3">SING2019-196</strain>
    </source>
</reference>
<dbReference type="EMBL" id="BSYO01000006">
    <property type="protein sequence ID" value="GMH06689.1"/>
    <property type="molecule type" value="Genomic_DNA"/>
</dbReference>
<feature type="region of interest" description="Disordered" evidence="1">
    <location>
        <begin position="96"/>
        <end position="120"/>
    </location>
</feature>
<feature type="transmembrane region" description="Helical" evidence="2">
    <location>
        <begin position="65"/>
        <end position="85"/>
    </location>
</feature>
<keyword evidence="4" id="KW-1185">Reference proteome</keyword>
<comment type="caution">
    <text evidence="3">The sequence shown here is derived from an EMBL/GenBank/DDBJ whole genome shotgun (WGS) entry which is preliminary data.</text>
</comment>
<protein>
    <submittedName>
        <fullName evidence="3">Uncharacterized protein</fullName>
    </submittedName>
</protein>
<dbReference type="AlphaFoldDB" id="A0AAD3XJC6"/>
<keyword evidence="2" id="KW-1133">Transmembrane helix</keyword>
<evidence type="ECO:0000313" key="4">
    <source>
        <dbReference type="Proteomes" id="UP001279734"/>
    </source>
</evidence>
<evidence type="ECO:0000256" key="2">
    <source>
        <dbReference type="SAM" id="Phobius"/>
    </source>
</evidence>
<sequence length="120" mass="13577">MKNLGEPDAIAQGRAKSRPDDFPQIASRPEPLPDESVHFNQRTLDFLCEALLSAELVAPQKQLPLFQVVALALFSSSIVIVPIASEIRNQLMVRRHGHHYQKTKKKKEQSARERLRRLAG</sequence>
<keyword evidence="2" id="KW-0472">Membrane</keyword>
<gene>
    <name evidence="3" type="ORF">Nepgr_008529</name>
</gene>
<feature type="compositionally biased region" description="Basic residues" evidence="1">
    <location>
        <begin position="96"/>
        <end position="107"/>
    </location>
</feature>
<feature type="region of interest" description="Disordered" evidence="1">
    <location>
        <begin position="1"/>
        <end position="34"/>
    </location>
</feature>
<evidence type="ECO:0000313" key="3">
    <source>
        <dbReference type="EMBL" id="GMH06689.1"/>
    </source>
</evidence>
<accession>A0AAD3XJC6</accession>
<keyword evidence="2" id="KW-0812">Transmembrane</keyword>
<evidence type="ECO:0000256" key="1">
    <source>
        <dbReference type="SAM" id="MobiDB-lite"/>
    </source>
</evidence>
<organism evidence="3 4">
    <name type="scientific">Nepenthes gracilis</name>
    <name type="common">Slender pitcher plant</name>
    <dbReference type="NCBI Taxonomy" id="150966"/>
    <lineage>
        <taxon>Eukaryota</taxon>
        <taxon>Viridiplantae</taxon>
        <taxon>Streptophyta</taxon>
        <taxon>Embryophyta</taxon>
        <taxon>Tracheophyta</taxon>
        <taxon>Spermatophyta</taxon>
        <taxon>Magnoliopsida</taxon>
        <taxon>eudicotyledons</taxon>
        <taxon>Gunneridae</taxon>
        <taxon>Pentapetalae</taxon>
        <taxon>Caryophyllales</taxon>
        <taxon>Nepenthaceae</taxon>
        <taxon>Nepenthes</taxon>
    </lineage>
</organism>
<dbReference type="Proteomes" id="UP001279734">
    <property type="component" value="Unassembled WGS sequence"/>
</dbReference>
<name>A0AAD3XJC6_NEPGR</name>